<keyword evidence="2 6" id="KW-0238">DNA-binding</keyword>
<dbReference type="InterPro" id="IPR028082">
    <property type="entry name" value="Peripla_BP_I"/>
</dbReference>
<name>A0ABT0VHZ7_9LACO</name>
<feature type="domain" description="HTH cro/C1-type" evidence="5">
    <location>
        <begin position="2"/>
        <end position="49"/>
    </location>
</feature>
<keyword evidence="7" id="KW-1185">Reference proteome</keyword>
<organism evidence="6 7">
    <name type="scientific">Periweissella beninensis</name>
    <dbReference type="NCBI Taxonomy" id="504936"/>
    <lineage>
        <taxon>Bacteria</taxon>
        <taxon>Bacillati</taxon>
        <taxon>Bacillota</taxon>
        <taxon>Bacilli</taxon>
        <taxon>Lactobacillales</taxon>
        <taxon>Lactobacillaceae</taxon>
        <taxon>Periweissella</taxon>
    </lineage>
</organism>
<dbReference type="Pfam" id="PF00356">
    <property type="entry name" value="LacI"/>
    <property type="match status" value="1"/>
</dbReference>
<evidence type="ECO:0000256" key="1">
    <source>
        <dbReference type="ARBA" id="ARBA00023015"/>
    </source>
</evidence>
<evidence type="ECO:0000313" key="6">
    <source>
        <dbReference type="EMBL" id="MCM2437463.1"/>
    </source>
</evidence>
<dbReference type="InterPro" id="IPR001387">
    <property type="entry name" value="Cro/C1-type_HTH"/>
</dbReference>
<gene>
    <name evidence="6" type="ORF">KAK10_06030</name>
</gene>
<sequence>MAKMTIKDIAKLTNVSVATVSRYINGQTKRMSPATAQRIAAIIKKYDFIPNKAAQQLKLKKTGLIGVMIANIDDNFATEVFNGADAILQTAGYDAILVNAGDSLERETTQMAKLRRQQIDGLILQPLVNQTAHYNKLMTQALPTVLVDRYTLPYQWPSVTSNNFDVGQALAHVISSKKYQQVIIYTENPQFVTSRYERIQGLQSALKTTTLKIIIKQISAKDFNQAQNYTELKALTNNFQIKTAIIALKEELLIQILALINFYQLKYPTQIGITGFADSPMLAILAPDLTLVSQGPYAIGAIAAEMLIKQLNNTPSANLDYQHPATIKKRRSL</sequence>
<dbReference type="SUPFAM" id="SSF53822">
    <property type="entry name" value="Periplasmic binding protein-like I"/>
    <property type="match status" value="1"/>
</dbReference>
<dbReference type="SUPFAM" id="SSF47413">
    <property type="entry name" value="lambda repressor-like DNA-binding domains"/>
    <property type="match status" value="1"/>
</dbReference>
<dbReference type="GO" id="GO:0003677">
    <property type="term" value="F:DNA binding"/>
    <property type="evidence" value="ECO:0007669"/>
    <property type="project" value="UniProtKB-KW"/>
</dbReference>
<dbReference type="PROSITE" id="PS50932">
    <property type="entry name" value="HTH_LACI_2"/>
    <property type="match status" value="1"/>
</dbReference>
<dbReference type="InterPro" id="IPR025997">
    <property type="entry name" value="SBP_2_dom"/>
</dbReference>
<dbReference type="PROSITE" id="PS00356">
    <property type="entry name" value="HTH_LACI_1"/>
    <property type="match status" value="1"/>
</dbReference>
<reference evidence="6" key="1">
    <citation type="submission" date="2021-04" db="EMBL/GenBank/DDBJ databases">
        <title>Taxonomic assessment of Weissella genus.</title>
        <authorList>
            <person name="Fanelli F."/>
            <person name="Chieffi D."/>
            <person name="Dell'Aquila A."/>
            <person name="Gyu-Sung C."/>
            <person name="Franz C.M.A.P."/>
            <person name="Fusco V."/>
        </authorList>
    </citation>
    <scope>NUCLEOTIDE SEQUENCE</scope>
    <source>
        <strain evidence="6">LMG 25373</strain>
    </source>
</reference>
<dbReference type="Gene3D" id="3.40.50.2300">
    <property type="match status" value="2"/>
</dbReference>
<keyword evidence="3" id="KW-0804">Transcription</keyword>
<dbReference type="InterPro" id="IPR000843">
    <property type="entry name" value="HTH_LacI"/>
</dbReference>
<protein>
    <submittedName>
        <fullName evidence="6">LacI family DNA-binding transcriptional regulator</fullName>
    </submittedName>
</protein>
<dbReference type="CDD" id="cd01392">
    <property type="entry name" value="HTH_LacI"/>
    <property type="match status" value="1"/>
</dbReference>
<dbReference type="InterPro" id="IPR010982">
    <property type="entry name" value="Lambda_DNA-bd_dom_sf"/>
</dbReference>
<evidence type="ECO:0000259" key="5">
    <source>
        <dbReference type="PROSITE" id="PS50943"/>
    </source>
</evidence>
<evidence type="ECO:0000313" key="7">
    <source>
        <dbReference type="Proteomes" id="UP001057481"/>
    </source>
</evidence>
<dbReference type="RefSeq" id="WP_205143579.1">
    <property type="nucleotide sequence ID" value="NZ_JAFBDN010000007.1"/>
</dbReference>
<proteinExistence type="predicted"/>
<accession>A0ABT0VHZ7</accession>
<evidence type="ECO:0000256" key="2">
    <source>
        <dbReference type="ARBA" id="ARBA00023125"/>
    </source>
</evidence>
<evidence type="ECO:0000256" key="3">
    <source>
        <dbReference type="ARBA" id="ARBA00023163"/>
    </source>
</evidence>
<dbReference type="EMBL" id="JAGMVS010000064">
    <property type="protein sequence ID" value="MCM2437463.1"/>
    <property type="molecule type" value="Genomic_DNA"/>
</dbReference>
<dbReference type="Pfam" id="PF13407">
    <property type="entry name" value="Peripla_BP_4"/>
    <property type="match status" value="1"/>
</dbReference>
<dbReference type="Gene3D" id="1.10.260.40">
    <property type="entry name" value="lambda repressor-like DNA-binding domains"/>
    <property type="match status" value="1"/>
</dbReference>
<dbReference type="Proteomes" id="UP001057481">
    <property type="component" value="Unassembled WGS sequence"/>
</dbReference>
<evidence type="ECO:0000259" key="4">
    <source>
        <dbReference type="PROSITE" id="PS50932"/>
    </source>
</evidence>
<keyword evidence="1" id="KW-0805">Transcription regulation</keyword>
<dbReference type="SMART" id="SM00354">
    <property type="entry name" value="HTH_LACI"/>
    <property type="match status" value="1"/>
</dbReference>
<feature type="domain" description="HTH lacI-type" evidence="4">
    <location>
        <begin position="4"/>
        <end position="59"/>
    </location>
</feature>
<dbReference type="PROSITE" id="PS50943">
    <property type="entry name" value="HTH_CROC1"/>
    <property type="match status" value="1"/>
</dbReference>
<dbReference type="PANTHER" id="PTHR30146:SF145">
    <property type="entry name" value="RIBOSE OPERON REPRESSOR"/>
    <property type="match status" value="1"/>
</dbReference>
<dbReference type="PANTHER" id="PTHR30146">
    <property type="entry name" value="LACI-RELATED TRANSCRIPTIONAL REPRESSOR"/>
    <property type="match status" value="1"/>
</dbReference>
<comment type="caution">
    <text evidence="6">The sequence shown here is derived from an EMBL/GenBank/DDBJ whole genome shotgun (WGS) entry which is preliminary data.</text>
</comment>